<dbReference type="eggNOG" id="ENOG502RMIZ">
    <property type="taxonomic scope" value="Eukaryota"/>
</dbReference>
<dbReference type="RefSeq" id="XP_003050628.1">
    <property type="nucleotide sequence ID" value="XM_003050582.1"/>
</dbReference>
<dbReference type="InParanoid" id="C7YV34"/>
<dbReference type="Proteomes" id="UP000005206">
    <property type="component" value="Chromosome 9"/>
</dbReference>
<keyword evidence="3" id="KW-1185">Reference proteome</keyword>
<evidence type="ECO:0000313" key="2">
    <source>
        <dbReference type="EMBL" id="EEU44915.1"/>
    </source>
</evidence>
<dbReference type="HOGENOM" id="CLU_909410_0_0_1"/>
<feature type="region of interest" description="Disordered" evidence="1">
    <location>
        <begin position="1"/>
        <end position="21"/>
    </location>
</feature>
<name>C7YV34_FUSV7</name>
<feature type="compositionally biased region" description="Basic residues" evidence="1">
    <location>
        <begin position="156"/>
        <end position="169"/>
    </location>
</feature>
<gene>
    <name evidence="2" type="ORF">NECHADRAFT_85136</name>
</gene>
<dbReference type="EMBL" id="GG698900">
    <property type="protein sequence ID" value="EEU44915.1"/>
    <property type="molecule type" value="Genomic_DNA"/>
</dbReference>
<proteinExistence type="predicted"/>
<dbReference type="KEGG" id="nhe:NECHADRAFT_85136"/>
<dbReference type="OrthoDB" id="5086035at2759"/>
<feature type="region of interest" description="Disordered" evidence="1">
    <location>
        <begin position="147"/>
        <end position="191"/>
    </location>
</feature>
<reference evidence="2 3" key="1">
    <citation type="journal article" date="2009" name="PLoS Genet.">
        <title>The genome of Nectria haematococca: contribution of supernumerary chromosomes to gene expansion.</title>
        <authorList>
            <person name="Coleman J.J."/>
            <person name="Rounsley S.D."/>
            <person name="Rodriguez-Carres M."/>
            <person name="Kuo A."/>
            <person name="Wasmann C.C."/>
            <person name="Grimwood J."/>
            <person name="Schmutz J."/>
            <person name="Taga M."/>
            <person name="White G.J."/>
            <person name="Zhou S."/>
            <person name="Schwartz D.C."/>
            <person name="Freitag M."/>
            <person name="Ma L.J."/>
            <person name="Danchin E.G."/>
            <person name="Henrissat B."/>
            <person name="Coutinho P.M."/>
            <person name="Nelson D.R."/>
            <person name="Straney D."/>
            <person name="Napoli C.A."/>
            <person name="Barker B.M."/>
            <person name="Gribskov M."/>
            <person name="Rep M."/>
            <person name="Kroken S."/>
            <person name="Molnar I."/>
            <person name="Rensing C."/>
            <person name="Kennell J.C."/>
            <person name="Zamora J."/>
            <person name="Farman M.L."/>
            <person name="Selker E.U."/>
            <person name="Salamov A."/>
            <person name="Shapiro H."/>
            <person name="Pangilinan J."/>
            <person name="Lindquist E."/>
            <person name="Lamers C."/>
            <person name="Grigoriev I.V."/>
            <person name="Geiser D.M."/>
            <person name="Covert S.F."/>
            <person name="Temporini E."/>
            <person name="Vanetten H.D."/>
        </authorList>
    </citation>
    <scope>NUCLEOTIDE SEQUENCE [LARGE SCALE GENOMIC DNA]</scope>
    <source>
        <strain evidence="3">ATCC MYA-4622 / CBS 123669 / FGSC 9596 / NRRL 45880 / 77-13-4</strain>
    </source>
</reference>
<dbReference type="AlphaFoldDB" id="C7YV34"/>
<sequence>MSSGEAPPANPAPSRPRGIPPHWEWESFEDRKHKQFPTRWVGDNPTIESRRFYMDLYLDWMLQGSGEDKQRVQRKAEEYAVNKFVQEGKTEVKNTLFEWAVDRSYWYIWFDPVYSIVDHLPPYPWGRPEEDPNEPNSETFAEILAKRRKKEQEKQRQKRQRRGSKRRQSRSADEPQSRQIGAPVEGRDTESQSLDLISDMLAEMPVCDNGGLDSDMVAFLLPYLANPESRQRLRHFFEEVAPDWHYCLGSILNLGLSRSARDGGRRCRCSYHRNPQRLIQVKTIGDDEQRALSFQVAYERPPRHNW</sequence>
<organism evidence="2 3">
    <name type="scientific">Fusarium vanettenii (strain ATCC MYA-4622 / CBS 123669 / FGSC 9596 / NRRL 45880 / 77-13-4)</name>
    <name type="common">Fusarium solani subsp. pisi</name>
    <dbReference type="NCBI Taxonomy" id="660122"/>
    <lineage>
        <taxon>Eukaryota</taxon>
        <taxon>Fungi</taxon>
        <taxon>Dikarya</taxon>
        <taxon>Ascomycota</taxon>
        <taxon>Pezizomycotina</taxon>
        <taxon>Sordariomycetes</taxon>
        <taxon>Hypocreomycetidae</taxon>
        <taxon>Hypocreales</taxon>
        <taxon>Nectriaceae</taxon>
        <taxon>Fusarium</taxon>
        <taxon>Fusarium solani species complex</taxon>
        <taxon>Fusarium vanettenii</taxon>
    </lineage>
</organism>
<dbReference type="GeneID" id="9675010"/>
<dbReference type="VEuPathDB" id="FungiDB:NECHADRAFT_85136"/>
<accession>C7YV34</accession>
<evidence type="ECO:0000256" key="1">
    <source>
        <dbReference type="SAM" id="MobiDB-lite"/>
    </source>
</evidence>
<protein>
    <submittedName>
        <fullName evidence="2">Uncharacterized protein</fullName>
    </submittedName>
</protein>
<evidence type="ECO:0000313" key="3">
    <source>
        <dbReference type="Proteomes" id="UP000005206"/>
    </source>
</evidence>